<evidence type="ECO:0000313" key="2">
    <source>
        <dbReference type="EMBL" id="EGG11049.1"/>
    </source>
</evidence>
<dbReference type="HOGENOM" id="CLU_474936_0_0_1"/>
<feature type="region of interest" description="Disordered" evidence="1">
    <location>
        <begin position="375"/>
        <end position="397"/>
    </location>
</feature>
<evidence type="ECO:0000313" key="3">
    <source>
        <dbReference type="Proteomes" id="UP000001072"/>
    </source>
</evidence>
<dbReference type="RefSeq" id="XP_007405651.1">
    <property type="nucleotide sequence ID" value="XM_007405589.1"/>
</dbReference>
<feature type="region of interest" description="Disordered" evidence="1">
    <location>
        <begin position="323"/>
        <end position="344"/>
    </location>
</feature>
<dbReference type="KEGG" id="mlr:MELLADRAFT_60074"/>
<evidence type="ECO:0000256" key="1">
    <source>
        <dbReference type="SAM" id="MobiDB-lite"/>
    </source>
</evidence>
<dbReference type="InParanoid" id="F4R8M9"/>
<protein>
    <submittedName>
        <fullName evidence="2">Uncharacterized protein</fullName>
    </submittedName>
</protein>
<dbReference type="AlphaFoldDB" id="F4R8M9"/>
<gene>
    <name evidence="2" type="ORF">MELLADRAFT_60074</name>
</gene>
<feature type="region of interest" description="Disordered" evidence="1">
    <location>
        <begin position="102"/>
        <end position="131"/>
    </location>
</feature>
<proteinExistence type="predicted"/>
<dbReference type="Proteomes" id="UP000001072">
    <property type="component" value="Unassembled WGS sequence"/>
</dbReference>
<feature type="compositionally biased region" description="Low complexity" evidence="1">
    <location>
        <begin position="375"/>
        <end position="385"/>
    </location>
</feature>
<name>F4R8M9_MELLP</name>
<dbReference type="EMBL" id="GL883093">
    <property type="protein sequence ID" value="EGG11049.1"/>
    <property type="molecule type" value="Genomic_DNA"/>
</dbReference>
<organism evidence="3">
    <name type="scientific">Melampsora larici-populina (strain 98AG31 / pathotype 3-4-7)</name>
    <name type="common">Poplar leaf rust fungus</name>
    <dbReference type="NCBI Taxonomy" id="747676"/>
    <lineage>
        <taxon>Eukaryota</taxon>
        <taxon>Fungi</taxon>
        <taxon>Dikarya</taxon>
        <taxon>Basidiomycota</taxon>
        <taxon>Pucciniomycotina</taxon>
        <taxon>Pucciniomycetes</taxon>
        <taxon>Pucciniales</taxon>
        <taxon>Melampsoraceae</taxon>
        <taxon>Melampsora</taxon>
    </lineage>
</organism>
<dbReference type="GeneID" id="18929485"/>
<reference evidence="3" key="1">
    <citation type="journal article" date="2011" name="Proc. Natl. Acad. Sci. U.S.A.">
        <title>Obligate biotrophy features unraveled by the genomic analysis of rust fungi.</title>
        <authorList>
            <person name="Duplessis S."/>
            <person name="Cuomo C.A."/>
            <person name="Lin Y.-C."/>
            <person name="Aerts A."/>
            <person name="Tisserant E."/>
            <person name="Veneault-Fourrey C."/>
            <person name="Joly D.L."/>
            <person name="Hacquard S."/>
            <person name="Amselem J."/>
            <person name="Cantarel B.L."/>
            <person name="Chiu R."/>
            <person name="Coutinho P.M."/>
            <person name="Feau N."/>
            <person name="Field M."/>
            <person name="Frey P."/>
            <person name="Gelhaye E."/>
            <person name="Goldberg J."/>
            <person name="Grabherr M.G."/>
            <person name="Kodira C.D."/>
            <person name="Kohler A."/>
            <person name="Kuees U."/>
            <person name="Lindquist E.A."/>
            <person name="Lucas S.M."/>
            <person name="Mago R."/>
            <person name="Mauceli E."/>
            <person name="Morin E."/>
            <person name="Murat C."/>
            <person name="Pangilinan J.L."/>
            <person name="Park R."/>
            <person name="Pearson M."/>
            <person name="Quesneville H."/>
            <person name="Rouhier N."/>
            <person name="Sakthikumar S."/>
            <person name="Salamov A.A."/>
            <person name="Schmutz J."/>
            <person name="Selles B."/>
            <person name="Shapiro H."/>
            <person name="Tanguay P."/>
            <person name="Tuskan G.A."/>
            <person name="Henrissat B."/>
            <person name="Van de Peer Y."/>
            <person name="Rouze P."/>
            <person name="Ellis J.G."/>
            <person name="Dodds P.N."/>
            <person name="Schein J.E."/>
            <person name="Zhong S."/>
            <person name="Hamelin R.C."/>
            <person name="Grigoriev I.V."/>
            <person name="Szabo L.J."/>
            <person name="Martin F."/>
        </authorList>
    </citation>
    <scope>NUCLEOTIDE SEQUENCE [LARGE SCALE GENOMIC DNA]</scope>
    <source>
        <strain evidence="3">98AG31 / pathotype 3-4-7</strain>
    </source>
</reference>
<dbReference type="VEuPathDB" id="FungiDB:MELLADRAFT_60074"/>
<accession>F4R8M9</accession>
<feature type="region of interest" description="Disordered" evidence="1">
    <location>
        <begin position="153"/>
        <end position="192"/>
    </location>
</feature>
<feature type="region of interest" description="Disordered" evidence="1">
    <location>
        <begin position="409"/>
        <end position="444"/>
    </location>
</feature>
<keyword evidence="3" id="KW-1185">Reference proteome</keyword>
<sequence length="574" mass="64550">MSTLYPCDSPLKIQCYLYDLEEVFEVVDIWLKSTPMTYPLHSALKSVWNIVNNELQAIRNHLLPSGLISTSALDMYSHSNYKERSYPDLNGTMDQDLQHVKNRNRKRGWTPHEDDRAIASIPRRSPRLSKSIKNPVGVTKVVFQSPLRIFKTKRHRTASPRDVSPSSRTNESKDLEHTTMSSTVESDLPKSHSRVISTEMASVIKEIHRLDAVPSSIPIGLASDYIASKIQFPCQFPPPTDYAKGALWELIDSEFLNVMGADVLERGDLRRGKFGTLGIVEWILDAREHTGWDEICEDMISGKLETLRDKLAEALVQFESVSSHTPTSDLPAHSTTTSVGRESSPTYLKDLHKCHFGNSKSKWMDTVMVSDFSSSDEVQSSSHPSNKFQPDGSPINRLQIDSTAYTSTTRLPAAHPMARSPTPPSDVESDKAQPQAPAPTPNQTISKCQLAEIRKYNTLHTARGATQSTPESQIKPPNTSCATHRQQLLIEGPRYPTDMNQSIASGDVMVSFLRRKILFKHSSHIHFFDRSNNYLIPPFQNLFSTATACQRFSVGTQNRHIPKYIRRKEQHAVS</sequence>